<keyword evidence="2" id="KW-1185">Reference proteome</keyword>
<organism evidence="1 2">
    <name type="scientific">Clonostachys rosea f. rosea IK726</name>
    <dbReference type="NCBI Taxonomy" id="1349383"/>
    <lineage>
        <taxon>Eukaryota</taxon>
        <taxon>Fungi</taxon>
        <taxon>Dikarya</taxon>
        <taxon>Ascomycota</taxon>
        <taxon>Pezizomycotina</taxon>
        <taxon>Sordariomycetes</taxon>
        <taxon>Hypocreomycetidae</taxon>
        <taxon>Hypocreales</taxon>
        <taxon>Bionectriaceae</taxon>
        <taxon>Clonostachys</taxon>
    </lineage>
</organism>
<gene>
    <name evidence="1" type="ORF">CRV2_00012267</name>
</gene>
<dbReference type="EMBL" id="CADEHS020000009">
    <property type="protein sequence ID" value="CAG9945529.1"/>
    <property type="molecule type" value="Genomic_DNA"/>
</dbReference>
<dbReference type="Proteomes" id="UP000836387">
    <property type="component" value="Unassembled WGS sequence"/>
</dbReference>
<evidence type="ECO:0000313" key="1">
    <source>
        <dbReference type="EMBL" id="CAG9945529.1"/>
    </source>
</evidence>
<reference evidence="1" key="2">
    <citation type="submission" date="2021-10" db="EMBL/GenBank/DDBJ databases">
        <authorList>
            <person name="Piombo E."/>
        </authorList>
    </citation>
    <scope>NUCLEOTIDE SEQUENCE</scope>
</reference>
<reference evidence="1" key="1">
    <citation type="submission" date="2020-04" db="EMBL/GenBank/DDBJ databases">
        <authorList>
            <person name="Broberg M."/>
        </authorList>
    </citation>
    <scope>NUCLEOTIDE SEQUENCE</scope>
</reference>
<name>A0ACA9TXY8_BIOOC</name>
<accession>A0ACA9TXY8</accession>
<comment type="caution">
    <text evidence="1">The sequence shown here is derived from an EMBL/GenBank/DDBJ whole genome shotgun (WGS) entry which is preliminary data.</text>
</comment>
<proteinExistence type="predicted"/>
<evidence type="ECO:0000313" key="2">
    <source>
        <dbReference type="Proteomes" id="UP000836387"/>
    </source>
</evidence>
<protein>
    <submittedName>
        <fullName evidence="1">Uncharacterized protein</fullName>
    </submittedName>
</protein>
<sequence length="344" mass="39081">MSLQPIDFQQPPLSTLLHDAKFKHEWATKKLWNYLFSKLIFFELKFVIGSDDDREFFVIGICKKKQGKASPQDTVTIEDQVKKRSYEHCCYSRRNNIWAITVIGPKIRIWIYESYSDYLQDILPPRAPRKRDSYLDISDSYQQPQILQIFEYIKRNLTPPLAHIARAYANGQDYQHGQGSSYQYDQTASYGQGAGTSVDTGYGQGADQTASCDQGAGPSVDTGYGQGASYQYDQTASYGQGVGPSVDTGYGQSQGATGIVMESGNQAEAAQPADQIEREMIEVKVARQGKKHIHVYKKGDKKKNEIKLPVEGWWKDERKGQAKQWYWMKHEGKDYYTAKLDISK</sequence>